<feature type="region of interest" description="Disordered" evidence="3">
    <location>
        <begin position="632"/>
        <end position="709"/>
    </location>
</feature>
<feature type="compositionally biased region" description="Low complexity" evidence="3">
    <location>
        <begin position="343"/>
        <end position="359"/>
    </location>
</feature>
<keyword evidence="1 2" id="KW-0238">DNA-binding</keyword>
<feature type="compositionally biased region" description="Polar residues" evidence="3">
    <location>
        <begin position="87"/>
        <end position="108"/>
    </location>
</feature>
<dbReference type="SUPFAM" id="SSF46785">
    <property type="entry name" value="Winged helix' DNA-binding domain"/>
    <property type="match status" value="1"/>
</dbReference>
<feature type="compositionally biased region" description="Basic and acidic residues" evidence="3">
    <location>
        <begin position="321"/>
        <end position="341"/>
    </location>
</feature>
<feature type="compositionally biased region" description="Polar residues" evidence="3">
    <location>
        <begin position="360"/>
        <end position="370"/>
    </location>
</feature>
<dbReference type="CDD" id="cd00059">
    <property type="entry name" value="FH_FOX"/>
    <property type="match status" value="1"/>
</dbReference>
<evidence type="ECO:0000256" key="1">
    <source>
        <dbReference type="ARBA" id="ARBA00023125"/>
    </source>
</evidence>
<organism evidence="5 6">
    <name type="scientific">Tilletia walkeri</name>
    <dbReference type="NCBI Taxonomy" id="117179"/>
    <lineage>
        <taxon>Eukaryota</taxon>
        <taxon>Fungi</taxon>
        <taxon>Dikarya</taxon>
        <taxon>Basidiomycota</taxon>
        <taxon>Ustilaginomycotina</taxon>
        <taxon>Exobasidiomycetes</taxon>
        <taxon>Tilletiales</taxon>
        <taxon>Tilletiaceae</taxon>
        <taxon>Tilletia</taxon>
    </lineage>
</organism>
<reference evidence="5" key="1">
    <citation type="submission" date="2016-04" db="EMBL/GenBank/DDBJ databases">
        <authorList>
            <person name="Nguyen H.D."/>
            <person name="Samba Siva P."/>
            <person name="Cullis J."/>
            <person name="Levesque C.A."/>
            <person name="Hambleton S."/>
        </authorList>
    </citation>
    <scope>NUCLEOTIDE SEQUENCE</scope>
    <source>
        <strain evidence="5">DAOMC 236422</strain>
    </source>
</reference>
<feature type="region of interest" description="Disordered" evidence="3">
    <location>
        <begin position="267"/>
        <end position="297"/>
    </location>
</feature>
<feature type="region of interest" description="Disordered" evidence="3">
    <location>
        <begin position="1"/>
        <end position="108"/>
    </location>
</feature>
<feature type="region of interest" description="Disordered" evidence="3">
    <location>
        <begin position="312"/>
        <end position="376"/>
    </location>
</feature>
<gene>
    <name evidence="5" type="ORF">A4X09_0g3678</name>
</gene>
<protein>
    <recommendedName>
        <fullName evidence="4">Fork-head domain-containing protein</fullName>
    </recommendedName>
</protein>
<feature type="compositionally biased region" description="Polar residues" evidence="3">
    <location>
        <begin position="22"/>
        <end position="38"/>
    </location>
</feature>
<reference evidence="5" key="2">
    <citation type="journal article" date="2019" name="IMA Fungus">
        <title>Genome sequencing and comparison of five Tilletia species to identify candidate genes for the detection of regulated species infecting wheat.</title>
        <authorList>
            <person name="Nguyen H.D.T."/>
            <person name="Sultana T."/>
            <person name="Kesanakurti P."/>
            <person name="Hambleton S."/>
        </authorList>
    </citation>
    <scope>NUCLEOTIDE SEQUENCE</scope>
    <source>
        <strain evidence="5">DAOMC 236422</strain>
    </source>
</reference>
<dbReference type="SMART" id="SM00339">
    <property type="entry name" value="FH"/>
    <property type="match status" value="1"/>
</dbReference>
<evidence type="ECO:0000313" key="5">
    <source>
        <dbReference type="EMBL" id="KAE8268671.1"/>
    </source>
</evidence>
<dbReference type="PROSITE" id="PS50039">
    <property type="entry name" value="FORK_HEAD_3"/>
    <property type="match status" value="1"/>
</dbReference>
<dbReference type="GO" id="GO:0005634">
    <property type="term" value="C:nucleus"/>
    <property type="evidence" value="ECO:0007669"/>
    <property type="project" value="UniProtKB-SubCell"/>
</dbReference>
<dbReference type="Gene3D" id="1.10.10.10">
    <property type="entry name" value="Winged helix-like DNA-binding domain superfamily/Winged helix DNA-binding domain"/>
    <property type="match status" value="1"/>
</dbReference>
<comment type="caution">
    <text evidence="5">The sequence shown here is derived from an EMBL/GenBank/DDBJ whole genome shotgun (WGS) entry which is preliminary data.</text>
</comment>
<feature type="compositionally biased region" description="Low complexity" evidence="3">
    <location>
        <begin position="672"/>
        <end position="683"/>
    </location>
</feature>
<evidence type="ECO:0000256" key="2">
    <source>
        <dbReference type="PROSITE-ProRule" id="PRU00089"/>
    </source>
</evidence>
<dbReference type="Proteomes" id="UP000078113">
    <property type="component" value="Unassembled WGS sequence"/>
</dbReference>
<evidence type="ECO:0000259" key="4">
    <source>
        <dbReference type="PROSITE" id="PS50039"/>
    </source>
</evidence>
<keyword evidence="2" id="KW-0539">Nucleus</keyword>
<comment type="subcellular location">
    <subcellularLocation>
        <location evidence="2">Nucleus</location>
    </subcellularLocation>
</comment>
<evidence type="ECO:0000256" key="3">
    <source>
        <dbReference type="SAM" id="MobiDB-lite"/>
    </source>
</evidence>
<dbReference type="InterPro" id="IPR001766">
    <property type="entry name" value="Fork_head_dom"/>
</dbReference>
<dbReference type="PRINTS" id="PR00053">
    <property type="entry name" value="FORKHEAD"/>
</dbReference>
<feature type="compositionally biased region" description="Low complexity" evidence="3">
    <location>
        <begin position="51"/>
        <end position="66"/>
    </location>
</feature>
<proteinExistence type="predicted"/>
<dbReference type="InterPro" id="IPR018122">
    <property type="entry name" value="TF_fork_head_CS_1"/>
</dbReference>
<feature type="domain" description="Fork-head" evidence="4">
    <location>
        <begin position="203"/>
        <end position="302"/>
    </location>
</feature>
<dbReference type="InterPro" id="IPR050211">
    <property type="entry name" value="FOX_domain-containing"/>
</dbReference>
<dbReference type="InterPro" id="IPR036388">
    <property type="entry name" value="WH-like_DNA-bd_sf"/>
</dbReference>
<name>A0A8X7NAY1_9BASI</name>
<dbReference type="EMBL" id="LWDG02000136">
    <property type="protein sequence ID" value="KAE8268671.1"/>
    <property type="molecule type" value="Genomic_DNA"/>
</dbReference>
<dbReference type="PANTHER" id="PTHR11829:SF343">
    <property type="entry name" value="FORK-HEAD DOMAIN-CONTAINING PROTEIN"/>
    <property type="match status" value="1"/>
</dbReference>
<dbReference type="PROSITE" id="PS00657">
    <property type="entry name" value="FORK_HEAD_1"/>
    <property type="match status" value="1"/>
</dbReference>
<dbReference type="GO" id="GO:0000981">
    <property type="term" value="F:DNA-binding transcription factor activity, RNA polymerase II-specific"/>
    <property type="evidence" value="ECO:0007669"/>
    <property type="project" value="TreeGrafter"/>
</dbReference>
<dbReference type="InterPro" id="IPR036390">
    <property type="entry name" value="WH_DNA-bd_sf"/>
</dbReference>
<dbReference type="PANTHER" id="PTHR11829">
    <property type="entry name" value="FORKHEAD BOX PROTEIN"/>
    <property type="match status" value="1"/>
</dbReference>
<sequence length="816" mass="85865">MPPRASETPHTSFPSPGYSLLAHSNGSKARETTPNTRPQHSDWPMQVPANSSGQLLGSSMSQPSSSTFAQNGSSHTHHHQQTSSSTLAPNNSSHPHHQYTSMGSSQETRPLHLQAQTGMPAVSTSPFNQGVALSYPLSLRPDAESSLAQDSRLEAMQLAPMSDSQAGPSRTLGFAATSSSIKRPVHQFILPQDQTPHIRRRRRPPYSYAGLIAQAINSAPDGRLTLREVYQKISSQYPTLYPMTGIESAGWQNTVRHNLSLNKAFKRQARTARDPPETSGPQGKGKSGSGRRGKGGFWILDPVRGAALLNATTRGEDADDSPERDRSNEGGIGGRERHDSATPRSPGAAGASRRGGPSAITATMTGTGTYPSVLLPRVRSDSPKETETMARSLSTSASGLFQPSSVPSSFYQMALPSLPSTPQTAPLQHPVYPSIPLEPSGRTRGYTVGTTDHAREQSWFSATIAAQSTPASLPGSSYGLNYPAEGGAGGSSTSTGTFASSNVFDQRGMERYGMRARHQTSTGIPTSAGTSFSSAGMHSGSAVSLPYPLNFQQRSAPQWSMTASSSSSVPTSQGFAASSLASMGANQGLTGQGAVGSTGRAGDFAAARGGTLRGFEGPASVLSGAGTRTTLSTNILSSSGDTPAMQFPPASNPAYSGVQYGTAGPDGGSAVQQQQQQQQQQHQRQQHQHQQHQQQHQHQHQHQHHQAPHHHLGMFAAQEDEHAGPSRAPDARGGMNDWHGGRGFHVSGTAGGPNVTGMLSTSHGPQLNANGVTNWYTSSPMPGPAPLPGFGGDSALGLKHARHLTAPAMSMSRSLK</sequence>
<dbReference type="AlphaFoldDB" id="A0A8X7NAY1"/>
<accession>A0A8X7NAY1</accession>
<dbReference type="GO" id="GO:0000978">
    <property type="term" value="F:RNA polymerase II cis-regulatory region sequence-specific DNA binding"/>
    <property type="evidence" value="ECO:0007669"/>
    <property type="project" value="TreeGrafter"/>
</dbReference>
<feature type="compositionally biased region" description="Basic residues" evidence="3">
    <location>
        <begin position="684"/>
        <end position="709"/>
    </location>
</feature>
<feature type="compositionally biased region" description="Polar residues" evidence="3">
    <location>
        <begin position="632"/>
        <end position="641"/>
    </location>
</feature>
<dbReference type="Pfam" id="PF00250">
    <property type="entry name" value="Forkhead"/>
    <property type="match status" value="1"/>
</dbReference>
<evidence type="ECO:0000313" key="6">
    <source>
        <dbReference type="Proteomes" id="UP000078113"/>
    </source>
</evidence>
<keyword evidence="6" id="KW-1185">Reference proteome</keyword>
<feature type="DNA-binding region" description="Fork-head" evidence="2">
    <location>
        <begin position="203"/>
        <end position="302"/>
    </location>
</feature>